<keyword evidence="2" id="KW-1185">Reference proteome</keyword>
<gene>
    <name evidence="4" type="primary">LOC111129802</name>
    <name evidence="3" type="synonym">LOC111129780</name>
</gene>
<reference evidence="3 4" key="1">
    <citation type="submission" date="2025-04" db="UniProtKB">
        <authorList>
            <consortium name="RefSeq"/>
        </authorList>
    </citation>
    <scope>IDENTIFICATION</scope>
    <source>
        <tissue evidence="3 4">Whole sample</tissue>
    </source>
</reference>
<protein>
    <submittedName>
        <fullName evidence="3 4">Uncharacterized protein</fullName>
    </submittedName>
</protein>
<name>A0A8B8DUR4_CRAVI</name>
<dbReference type="AlphaFoldDB" id="A0A8B8DUR4"/>
<evidence type="ECO:0000313" key="2">
    <source>
        <dbReference type="Proteomes" id="UP000694844"/>
    </source>
</evidence>
<feature type="region of interest" description="Disordered" evidence="1">
    <location>
        <begin position="26"/>
        <end position="61"/>
    </location>
</feature>
<evidence type="ECO:0000313" key="4">
    <source>
        <dbReference type="RefSeq" id="XP_022331967.1"/>
    </source>
</evidence>
<sequence length="112" mass="12475">MFPHVQDLQSMAVSFLHTTPLHTTTNYSTPLHSTPHNFTPLRTTPHNSTPHNSPQLHSTTHNSLQFHSITHNSPQLHFHSTQLDPTVGAVTYMLYPPVNSTTILSVSSTLTQ</sequence>
<dbReference type="KEGG" id="cvn:111129780"/>
<evidence type="ECO:0000256" key="1">
    <source>
        <dbReference type="SAM" id="MobiDB-lite"/>
    </source>
</evidence>
<dbReference type="RefSeq" id="XP_022331967.1">
    <property type="nucleotide sequence ID" value="XM_022476259.1"/>
</dbReference>
<accession>A0A8B8DUR4</accession>
<evidence type="ECO:0000313" key="3">
    <source>
        <dbReference type="RefSeq" id="XP_022331948.1"/>
    </source>
</evidence>
<dbReference type="RefSeq" id="XP_022331948.1">
    <property type="nucleotide sequence ID" value="XM_022476240.1"/>
</dbReference>
<dbReference type="KEGG" id="cvn:111129802"/>
<organism evidence="2 4">
    <name type="scientific">Crassostrea virginica</name>
    <name type="common">Eastern oyster</name>
    <dbReference type="NCBI Taxonomy" id="6565"/>
    <lineage>
        <taxon>Eukaryota</taxon>
        <taxon>Metazoa</taxon>
        <taxon>Spiralia</taxon>
        <taxon>Lophotrochozoa</taxon>
        <taxon>Mollusca</taxon>
        <taxon>Bivalvia</taxon>
        <taxon>Autobranchia</taxon>
        <taxon>Pteriomorphia</taxon>
        <taxon>Ostreida</taxon>
        <taxon>Ostreoidea</taxon>
        <taxon>Ostreidae</taxon>
        <taxon>Crassostrea</taxon>
    </lineage>
</organism>
<dbReference type="Proteomes" id="UP000694844">
    <property type="component" value="Chromosome 4"/>
</dbReference>
<proteinExistence type="predicted"/>
<dbReference type="GeneID" id="111129802"/>